<evidence type="ECO:0000313" key="4">
    <source>
        <dbReference type="EMBL" id="CAE0685058.1"/>
    </source>
</evidence>
<feature type="domain" description="EF-hand" evidence="3">
    <location>
        <begin position="9"/>
        <end position="44"/>
    </location>
</feature>
<evidence type="ECO:0000256" key="2">
    <source>
        <dbReference type="ARBA" id="ARBA00022837"/>
    </source>
</evidence>
<feature type="domain" description="EF-hand" evidence="3">
    <location>
        <begin position="85"/>
        <end position="120"/>
    </location>
</feature>
<protein>
    <recommendedName>
        <fullName evidence="3">EF-hand domain-containing protein</fullName>
    </recommendedName>
</protein>
<dbReference type="PROSITE" id="PS50222">
    <property type="entry name" value="EF_HAND_2"/>
    <property type="match status" value="2"/>
</dbReference>
<dbReference type="Proteomes" id="UP000789595">
    <property type="component" value="Unassembled WGS sequence"/>
</dbReference>
<dbReference type="GO" id="GO:0005509">
    <property type="term" value="F:calcium ion binding"/>
    <property type="evidence" value="ECO:0007669"/>
    <property type="project" value="InterPro"/>
</dbReference>
<dbReference type="Pfam" id="PF00036">
    <property type="entry name" value="EF-hand_1"/>
    <property type="match status" value="1"/>
</dbReference>
<reference evidence="4" key="1">
    <citation type="submission" date="2021-01" db="EMBL/GenBank/DDBJ databases">
        <authorList>
            <person name="Corre E."/>
            <person name="Pelletier E."/>
            <person name="Niang G."/>
            <person name="Scheremetjew M."/>
            <person name="Finn R."/>
            <person name="Kale V."/>
            <person name="Holt S."/>
            <person name="Cochrane G."/>
            <person name="Meng A."/>
            <person name="Brown T."/>
            <person name="Cohen L."/>
        </authorList>
    </citation>
    <scope>NUCLEOTIDE SEQUENCE</scope>
    <source>
        <strain evidence="4">CCMP1756</strain>
    </source>
</reference>
<dbReference type="SMART" id="SM00054">
    <property type="entry name" value="EFh"/>
    <property type="match status" value="2"/>
</dbReference>
<evidence type="ECO:0000313" key="6">
    <source>
        <dbReference type="Proteomes" id="UP000789595"/>
    </source>
</evidence>
<gene>
    <name evidence="4" type="ORF">PCAL00307_LOCUS492</name>
    <name evidence="5" type="ORF">PECAL_6P11410</name>
</gene>
<dbReference type="EMBL" id="HBIW01000591">
    <property type="protein sequence ID" value="CAE0685058.1"/>
    <property type="molecule type" value="Transcribed_RNA"/>
</dbReference>
<evidence type="ECO:0000313" key="5">
    <source>
        <dbReference type="EMBL" id="CAH0379514.1"/>
    </source>
</evidence>
<organism evidence="4">
    <name type="scientific">Pelagomonas calceolata</name>
    <dbReference type="NCBI Taxonomy" id="35677"/>
    <lineage>
        <taxon>Eukaryota</taxon>
        <taxon>Sar</taxon>
        <taxon>Stramenopiles</taxon>
        <taxon>Ochrophyta</taxon>
        <taxon>Pelagophyceae</taxon>
        <taxon>Pelagomonadales</taxon>
        <taxon>Pelagomonadaceae</taxon>
        <taxon>Pelagomonas</taxon>
    </lineage>
</organism>
<dbReference type="Pfam" id="PF13405">
    <property type="entry name" value="EF-hand_6"/>
    <property type="match status" value="1"/>
</dbReference>
<keyword evidence="1" id="KW-0677">Repeat</keyword>
<accession>A0A7S4E1U8</accession>
<sequence length="158" mass="17531">MSDIRVTVPPLDELKEAFAKFDTESSGAIPVHDLGALLRSVGVVELKEDDLQALISEEMFDKNFDLPEFLALMVEIGHTLPAPGTEKKELRKAFKAADSDKDGYLTPDELRQAMDGMAAEPLGDDEFQVMLDECRRDAEIEEGEPIKIDAAVRFFLTS</sequence>
<dbReference type="InterPro" id="IPR002048">
    <property type="entry name" value="EF_hand_dom"/>
</dbReference>
<dbReference type="FunFam" id="1.10.238.10:FF:000001">
    <property type="entry name" value="Calmodulin 1"/>
    <property type="match status" value="1"/>
</dbReference>
<reference evidence="5" key="2">
    <citation type="submission" date="2021-11" db="EMBL/GenBank/DDBJ databases">
        <authorList>
            <consortium name="Genoscope - CEA"/>
            <person name="William W."/>
        </authorList>
    </citation>
    <scope>NUCLEOTIDE SEQUENCE</scope>
</reference>
<dbReference type="PROSITE" id="PS00018">
    <property type="entry name" value="EF_HAND_1"/>
    <property type="match status" value="1"/>
</dbReference>
<proteinExistence type="predicted"/>
<dbReference type="InterPro" id="IPR018247">
    <property type="entry name" value="EF_Hand_1_Ca_BS"/>
</dbReference>
<evidence type="ECO:0000259" key="3">
    <source>
        <dbReference type="PROSITE" id="PS50222"/>
    </source>
</evidence>
<dbReference type="AlphaFoldDB" id="A0A7S4E1U8"/>
<dbReference type="SUPFAM" id="SSF47473">
    <property type="entry name" value="EF-hand"/>
    <property type="match status" value="1"/>
</dbReference>
<dbReference type="InterPro" id="IPR011992">
    <property type="entry name" value="EF-hand-dom_pair"/>
</dbReference>
<dbReference type="InterPro" id="IPR050145">
    <property type="entry name" value="Centrin_CML-like"/>
</dbReference>
<dbReference type="EMBL" id="CAKKNE010000006">
    <property type="protein sequence ID" value="CAH0379514.1"/>
    <property type="molecule type" value="Genomic_DNA"/>
</dbReference>
<evidence type="ECO:0000256" key="1">
    <source>
        <dbReference type="ARBA" id="ARBA00022737"/>
    </source>
</evidence>
<dbReference type="Gene3D" id="1.10.238.10">
    <property type="entry name" value="EF-hand"/>
    <property type="match status" value="2"/>
</dbReference>
<keyword evidence="6" id="KW-1185">Reference proteome</keyword>
<dbReference type="OrthoDB" id="10260307at2759"/>
<keyword evidence="2" id="KW-0106">Calcium</keyword>
<name>A0A7S4E1U8_9STRA</name>
<dbReference type="PANTHER" id="PTHR23050">
    <property type="entry name" value="CALCIUM BINDING PROTEIN"/>
    <property type="match status" value="1"/>
</dbReference>